<dbReference type="EMBL" id="JADEXQ010000016">
    <property type="protein sequence ID" value="MBE9029460.1"/>
    <property type="molecule type" value="Genomic_DNA"/>
</dbReference>
<dbReference type="Proteomes" id="UP000625316">
    <property type="component" value="Unassembled WGS sequence"/>
</dbReference>
<dbReference type="PANTHER" id="PTHR30023:SF0">
    <property type="entry name" value="PENICILLIN-SENSITIVE CARBOXYPEPTIDASE A"/>
    <property type="match status" value="1"/>
</dbReference>
<reference evidence="3" key="1">
    <citation type="submission" date="2020-10" db="EMBL/GenBank/DDBJ databases">
        <authorList>
            <person name="Castelo-Branco R."/>
            <person name="Eusebio N."/>
            <person name="Adriana R."/>
            <person name="Vieira A."/>
            <person name="Brugerolle De Fraissinette N."/>
            <person name="Rezende De Castro R."/>
            <person name="Schneider M.P."/>
            <person name="Vasconcelos V."/>
            <person name="Leao P.N."/>
        </authorList>
    </citation>
    <scope>NUCLEOTIDE SEQUENCE</scope>
    <source>
        <strain evidence="3">LEGE 11480</strain>
    </source>
</reference>
<dbReference type="PANTHER" id="PTHR30023">
    <property type="entry name" value="D-ALANYL-D-ALANINE CARBOXYPEPTIDASE"/>
    <property type="match status" value="1"/>
</dbReference>
<keyword evidence="3" id="KW-0121">Carboxypeptidase</keyword>
<keyword evidence="2" id="KW-0378">Hydrolase</keyword>
<dbReference type="Pfam" id="PF02113">
    <property type="entry name" value="Peptidase_S13"/>
    <property type="match status" value="2"/>
</dbReference>
<dbReference type="GO" id="GO:0006508">
    <property type="term" value="P:proteolysis"/>
    <property type="evidence" value="ECO:0007669"/>
    <property type="project" value="InterPro"/>
</dbReference>
<dbReference type="GO" id="GO:0004185">
    <property type="term" value="F:serine-type carboxypeptidase activity"/>
    <property type="evidence" value="ECO:0007669"/>
    <property type="project" value="InterPro"/>
</dbReference>
<proteinExistence type="inferred from homology"/>
<organism evidence="3 4">
    <name type="scientific">Romeriopsis navalis LEGE 11480</name>
    <dbReference type="NCBI Taxonomy" id="2777977"/>
    <lineage>
        <taxon>Bacteria</taxon>
        <taxon>Bacillati</taxon>
        <taxon>Cyanobacteriota</taxon>
        <taxon>Cyanophyceae</taxon>
        <taxon>Leptolyngbyales</taxon>
        <taxon>Leptolyngbyaceae</taxon>
        <taxon>Romeriopsis</taxon>
        <taxon>Romeriopsis navalis</taxon>
    </lineage>
</organism>
<evidence type="ECO:0000256" key="1">
    <source>
        <dbReference type="ARBA" id="ARBA00006096"/>
    </source>
</evidence>
<comment type="caution">
    <text evidence="3">The sequence shown here is derived from an EMBL/GenBank/DDBJ whole genome shotgun (WGS) entry which is preliminary data.</text>
</comment>
<keyword evidence="4" id="KW-1185">Reference proteome</keyword>
<sequence length="450" mass="48114">MLSLLSRLTAATLFDVSLAAGLVPGLLNFFSPPQRLTIKDPVGISRRISEPWAVLRDSRDPQAEVIVQGYLKSLKALGLSTKEQGVWLQSGLFRLADHQGQTPLSAASLTKIATSLAALETWGPQHQFATDVLTNGTIQNGVVQGDLIIQGSGDPMFVWEEAIALGNALNRLGIKQVTGNLVITGNFVMNFEWDPIKSGNLLKQALNSATWQAQIQVQHGKMTAGTPKPKVAIAGNVVRAQPTQGQLLVKRKSLPLWNLVKRLNVYSNNFMSEALSRLMGGPPVVIKTAAAAAGVAPDQIRLINGSGLGEENRISAQAASAMFAAIQRYASLHQLNIADLFPISGTDVGTIEDREIPRNAVVKTGSLSVVSALAGVVPTNQRGVISFAIINRGSNLEGLRASQDTLLRKLQQAWGAPTKRPVEISPIAPAQDEMVKLGTMSRNFVPAPKS</sequence>
<dbReference type="Gene3D" id="3.40.710.10">
    <property type="entry name" value="DD-peptidase/beta-lactamase superfamily"/>
    <property type="match status" value="2"/>
</dbReference>
<name>A0A928VJG4_9CYAN</name>
<evidence type="ECO:0000313" key="4">
    <source>
        <dbReference type="Proteomes" id="UP000625316"/>
    </source>
</evidence>
<evidence type="ECO:0000313" key="3">
    <source>
        <dbReference type="EMBL" id="MBE9029460.1"/>
    </source>
</evidence>
<dbReference type="AlphaFoldDB" id="A0A928VJG4"/>
<comment type="similarity">
    <text evidence="1">Belongs to the peptidase S13 family.</text>
</comment>
<accession>A0A928VJG4</accession>
<evidence type="ECO:0000256" key="2">
    <source>
        <dbReference type="ARBA" id="ARBA00022801"/>
    </source>
</evidence>
<dbReference type="PRINTS" id="PR00922">
    <property type="entry name" value="DADACBPTASE3"/>
</dbReference>
<protein>
    <submittedName>
        <fullName evidence="3">D-alanyl-D-alanine carboxypeptidase</fullName>
    </submittedName>
</protein>
<keyword evidence="3" id="KW-0645">Protease</keyword>
<dbReference type="InterPro" id="IPR000667">
    <property type="entry name" value="Peptidase_S13"/>
</dbReference>
<dbReference type="RefSeq" id="WP_264324278.1">
    <property type="nucleotide sequence ID" value="NZ_JADEXQ010000016.1"/>
</dbReference>
<dbReference type="GO" id="GO:0000270">
    <property type="term" value="P:peptidoglycan metabolic process"/>
    <property type="evidence" value="ECO:0007669"/>
    <property type="project" value="TreeGrafter"/>
</dbReference>
<dbReference type="InterPro" id="IPR012338">
    <property type="entry name" value="Beta-lactam/transpept-like"/>
</dbReference>
<dbReference type="SUPFAM" id="SSF56601">
    <property type="entry name" value="beta-lactamase/transpeptidase-like"/>
    <property type="match status" value="1"/>
</dbReference>
<gene>
    <name evidence="3" type="ORF">IQ266_06745</name>
</gene>